<dbReference type="OrthoDB" id="668540at2759"/>
<evidence type="ECO:0000256" key="2">
    <source>
        <dbReference type="PROSITE-ProRule" id="PRU00317"/>
    </source>
</evidence>
<dbReference type="PROSITE" id="PS50302">
    <property type="entry name" value="PUM"/>
    <property type="match status" value="2"/>
</dbReference>
<dbReference type="InterPro" id="IPR016024">
    <property type="entry name" value="ARM-type_fold"/>
</dbReference>
<protein>
    <recommendedName>
        <fullName evidence="4">PUM-HD domain-containing protein</fullName>
    </recommendedName>
</protein>
<name>A0A078AWF0_STYLE</name>
<dbReference type="AlphaFoldDB" id="A0A078AWF0"/>
<feature type="compositionally biased region" description="Low complexity" evidence="3">
    <location>
        <begin position="870"/>
        <end position="879"/>
    </location>
</feature>
<dbReference type="PROSITE" id="PS50303">
    <property type="entry name" value="PUM_HD"/>
    <property type="match status" value="1"/>
</dbReference>
<dbReference type="Proteomes" id="UP000039865">
    <property type="component" value="Unassembled WGS sequence"/>
</dbReference>
<dbReference type="InterPro" id="IPR001313">
    <property type="entry name" value="Pumilio_RNA-bd_rpt"/>
</dbReference>
<evidence type="ECO:0000313" key="5">
    <source>
        <dbReference type="EMBL" id="CDW85572.1"/>
    </source>
</evidence>
<accession>A0A078AWF0</accession>
<evidence type="ECO:0000256" key="3">
    <source>
        <dbReference type="SAM" id="MobiDB-lite"/>
    </source>
</evidence>
<evidence type="ECO:0000313" key="6">
    <source>
        <dbReference type="Proteomes" id="UP000039865"/>
    </source>
</evidence>
<dbReference type="PANTHER" id="PTHR12537:SF13">
    <property type="entry name" value="PUMILIO HOMOLOGY DOMAIN FAMILY MEMBER 4"/>
    <property type="match status" value="1"/>
</dbReference>
<feature type="repeat" description="Pumilio" evidence="2">
    <location>
        <begin position="549"/>
        <end position="584"/>
    </location>
</feature>
<dbReference type="SUPFAM" id="SSF48371">
    <property type="entry name" value="ARM repeat"/>
    <property type="match status" value="1"/>
</dbReference>
<evidence type="ECO:0000259" key="4">
    <source>
        <dbReference type="PROSITE" id="PS50303"/>
    </source>
</evidence>
<dbReference type="PANTHER" id="PTHR12537">
    <property type="entry name" value="RNA BINDING PROTEIN PUMILIO-RELATED"/>
    <property type="match status" value="1"/>
</dbReference>
<dbReference type="InParanoid" id="A0A078AWF0"/>
<feature type="region of interest" description="Disordered" evidence="3">
    <location>
        <begin position="860"/>
        <end position="879"/>
    </location>
</feature>
<dbReference type="EMBL" id="CCKQ01013863">
    <property type="protein sequence ID" value="CDW85572.1"/>
    <property type="molecule type" value="Genomic_DNA"/>
</dbReference>
<feature type="domain" description="PUM-HD" evidence="4">
    <location>
        <begin position="489"/>
        <end position="810"/>
    </location>
</feature>
<dbReference type="GO" id="GO:0003729">
    <property type="term" value="F:mRNA binding"/>
    <property type="evidence" value="ECO:0007669"/>
    <property type="project" value="TreeGrafter"/>
</dbReference>
<dbReference type="Gene3D" id="1.25.10.10">
    <property type="entry name" value="Leucine-rich Repeat Variant"/>
    <property type="match status" value="2"/>
</dbReference>
<dbReference type="GO" id="GO:0010608">
    <property type="term" value="P:post-transcriptional regulation of gene expression"/>
    <property type="evidence" value="ECO:0007669"/>
    <property type="project" value="TreeGrafter"/>
</dbReference>
<proteinExistence type="predicted"/>
<dbReference type="GO" id="GO:0005737">
    <property type="term" value="C:cytoplasm"/>
    <property type="evidence" value="ECO:0007669"/>
    <property type="project" value="TreeGrafter"/>
</dbReference>
<organism evidence="5 6">
    <name type="scientific">Stylonychia lemnae</name>
    <name type="common">Ciliate</name>
    <dbReference type="NCBI Taxonomy" id="5949"/>
    <lineage>
        <taxon>Eukaryota</taxon>
        <taxon>Sar</taxon>
        <taxon>Alveolata</taxon>
        <taxon>Ciliophora</taxon>
        <taxon>Intramacronucleata</taxon>
        <taxon>Spirotrichea</taxon>
        <taxon>Stichotrichia</taxon>
        <taxon>Sporadotrichida</taxon>
        <taxon>Oxytrichidae</taxon>
        <taxon>Stylonychinae</taxon>
        <taxon>Stylonychia</taxon>
    </lineage>
</organism>
<keyword evidence="6" id="KW-1185">Reference proteome</keyword>
<dbReference type="InterPro" id="IPR033133">
    <property type="entry name" value="PUM-HD"/>
</dbReference>
<keyword evidence="1" id="KW-0677">Repeat</keyword>
<feature type="repeat" description="Pumilio" evidence="2">
    <location>
        <begin position="604"/>
        <end position="639"/>
    </location>
</feature>
<dbReference type="InterPro" id="IPR011989">
    <property type="entry name" value="ARM-like"/>
</dbReference>
<gene>
    <name evidence="5" type="primary">Contig2120.g87</name>
    <name evidence="5" type="ORF">STYLEM_14652</name>
</gene>
<reference evidence="5 6" key="1">
    <citation type="submission" date="2014-06" db="EMBL/GenBank/DDBJ databases">
        <authorList>
            <person name="Swart Estienne"/>
        </authorList>
    </citation>
    <scope>NUCLEOTIDE SEQUENCE [LARGE SCALE GENOMIC DNA]</scope>
    <source>
        <strain evidence="5 6">130c</strain>
    </source>
</reference>
<evidence type="ECO:0000256" key="1">
    <source>
        <dbReference type="ARBA" id="ARBA00022737"/>
    </source>
</evidence>
<dbReference type="Pfam" id="PF00806">
    <property type="entry name" value="PUF"/>
    <property type="match status" value="3"/>
</dbReference>
<sequence>MNQLSYEKGINYEPPSMALKQEINHFMFGNETFRIPQTLDNPQIPQIYFALIYDRYNHEKISRTFSQSKYQHQLYGLGSQDFNQKNQIHGQYNNRFEPKTSSSQAFKSYQFPLKQDEIAPSSGTPFDSFMSNSISNSINHGALKMNDQENIPSYLKSSVPTKRIFTSSQIQNTDNELIDYQPNLSYRHQEMFSNKRIIPIHQNQDLPRQLKQPDTYQQLNGMNGKSEFAIHKAFQICFIQFSIKSTLIYLKLNIKGILSDMSLIIEGSIDISDYDIAIEIRFKVNKILHNDLANSQLDMSQVQTTSLVAQDFSIIIKQTPLEIKTLQIFDEHIHQKEYLLEDKILNQANTITLEDPNLEINNSFRQHSVINTYQRLNGFKSYLPNKMLESSSTLDEYSYKQAKSNSIQPLKIHGQDQNYRISGVHFNSINPSDIESKSLFSGPYCITEGESQDIISSKRSTYNTNGDFIPRKKIQQQHQSEVYQIENCSKQNQLNGSRSNNSGSNKGGSINIIHKGQVVQKVVTKNGSKEYQKLIEKAGPEIIQAIVDEIEPNFSDLLIDHYGNYFCQKLFLNLDIDQKLRLLKTLKQIHINQEEMREKISKKRLKTKFLFVSQDSKGTHAIQSFLEVLTEPVYQEIISDLLEKDIMKYAYNKNSNHVLIKYIKLTPVKPYLEQIYDILAQNFDQLAQDANGLPIVKYWNQDDCELFTQEFLPQLQQLSVQKFSSNVIEKALDKAKQYVVELYAQEICKGDAIRVLLRVNFGYYVIERILMNCFNEYLNQKVRTIIQKNLVHMGMNHLKKKWMDMIEKSEKGVLHLYKEKSNLIKQKEQEDEEYQDYYGGQDYFEQSYDKNYSNRKIQSKQKVTNRGQRGHAAAAGHYY</sequence>
<dbReference type="SMART" id="SM00025">
    <property type="entry name" value="Pumilio"/>
    <property type="match status" value="5"/>
</dbReference>